<dbReference type="PANTHER" id="PTHR48045">
    <property type="entry name" value="UDP-GLYCOSYLTRANSFERASE 72B1"/>
    <property type="match status" value="1"/>
</dbReference>
<dbReference type="Proteomes" id="UP001154282">
    <property type="component" value="Unassembled WGS sequence"/>
</dbReference>
<dbReference type="SUPFAM" id="SSF53756">
    <property type="entry name" value="UDP-Glycosyltransferase/glycogen phosphorylase"/>
    <property type="match status" value="1"/>
</dbReference>
<dbReference type="Gene3D" id="3.40.50.2000">
    <property type="entry name" value="Glycogen Phosphorylase B"/>
    <property type="match status" value="1"/>
</dbReference>
<accession>A0AAV0NZ59</accession>
<evidence type="ECO:0000313" key="1">
    <source>
        <dbReference type="EMBL" id="CAI0463609.1"/>
    </source>
</evidence>
<comment type="caution">
    <text evidence="1">The sequence shown here is derived from an EMBL/GenBank/DDBJ whole genome shotgun (WGS) entry which is preliminary data.</text>
</comment>
<dbReference type="EMBL" id="CAMGYJ010000008">
    <property type="protein sequence ID" value="CAI0463609.1"/>
    <property type="molecule type" value="Genomic_DNA"/>
</dbReference>
<organism evidence="1 2">
    <name type="scientific">Linum tenue</name>
    <dbReference type="NCBI Taxonomy" id="586396"/>
    <lineage>
        <taxon>Eukaryota</taxon>
        <taxon>Viridiplantae</taxon>
        <taxon>Streptophyta</taxon>
        <taxon>Embryophyta</taxon>
        <taxon>Tracheophyta</taxon>
        <taxon>Spermatophyta</taxon>
        <taxon>Magnoliopsida</taxon>
        <taxon>eudicotyledons</taxon>
        <taxon>Gunneridae</taxon>
        <taxon>Pentapetalae</taxon>
        <taxon>rosids</taxon>
        <taxon>fabids</taxon>
        <taxon>Malpighiales</taxon>
        <taxon>Linaceae</taxon>
        <taxon>Linum</taxon>
    </lineage>
</organism>
<protein>
    <submittedName>
        <fullName evidence="1">Uncharacterized protein</fullName>
    </submittedName>
</protein>
<dbReference type="PANTHER" id="PTHR48045:SF34">
    <property type="entry name" value="ISOFLAVONE 7-O-GLUCOSYLTRANSFERASE 1-LIKE"/>
    <property type="match status" value="1"/>
</dbReference>
<gene>
    <name evidence="1" type="ORF">LITE_LOCUS35821</name>
</gene>
<reference evidence="1" key="1">
    <citation type="submission" date="2022-08" db="EMBL/GenBank/DDBJ databases">
        <authorList>
            <person name="Gutierrez-Valencia J."/>
        </authorList>
    </citation>
    <scope>NUCLEOTIDE SEQUENCE</scope>
</reference>
<proteinExistence type="predicted"/>
<dbReference type="AlphaFoldDB" id="A0AAV0NZ59"/>
<keyword evidence="2" id="KW-1185">Reference proteome</keyword>
<name>A0AAV0NZ59_9ROSI</name>
<sequence>MEADQFVNARLLVEDLGVAVKVCEGADTVPDPVELGRRIAQSMSQGLAERKRAGEMKDEALAAVEQGGSSQIDLERFVQDLQKLQIEEKGEGIK</sequence>
<evidence type="ECO:0000313" key="2">
    <source>
        <dbReference type="Proteomes" id="UP001154282"/>
    </source>
</evidence>